<feature type="compositionally biased region" description="Pro residues" evidence="1">
    <location>
        <begin position="1"/>
        <end position="14"/>
    </location>
</feature>
<feature type="transmembrane region" description="Helical" evidence="2">
    <location>
        <begin position="202"/>
        <end position="222"/>
    </location>
</feature>
<feature type="transmembrane region" description="Helical" evidence="2">
    <location>
        <begin position="67"/>
        <end position="89"/>
    </location>
</feature>
<proteinExistence type="predicted"/>
<keyword evidence="2" id="KW-1133">Transmembrane helix</keyword>
<evidence type="ECO:0000256" key="1">
    <source>
        <dbReference type="SAM" id="MobiDB-lite"/>
    </source>
</evidence>
<dbReference type="AlphaFoldDB" id="A0ABD5DYW2"/>
<evidence type="ECO:0000313" key="5">
    <source>
        <dbReference type="Proteomes" id="UP001183607"/>
    </source>
</evidence>
<dbReference type="RefSeq" id="WP_093853635.1">
    <property type="nucleotide sequence ID" value="NZ_JAVRER010000002.1"/>
</dbReference>
<gene>
    <name evidence="4" type="ORF">RM574_01935</name>
</gene>
<comment type="caution">
    <text evidence="4">The sequence shown here is derived from an EMBL/GenBank/DDBJ whole genome shotgun (WGS) entry which is preliminary data.</text>
</comment>
<accession>A0ABD5DYW2</accession>
<reference evidence="5" key="1">
    <citation type="submission" date="2023-07" db="EMBL/GenBank/DDBJ databases">
        <title>30 novel species of actinomycetes from the DSMZ collection.</title>
        <authorList>
            <person name="Nouioui I."/>
        </authorList>
    </citation>
    <scope>NUCLEOTIDE SEQUENCE [LARGE SCALE GENOMIC DNA]</scope>
    <source>
        <strain evidence="5">DSM 41982</strain>
    </source>
</reference>
<sequence length="223" mass="23622">MTTPDPAAPEPDPAAPESSPAAPEPSPAAPDRIYRSPAGIAAGVFLLILSGWLGADAIILGEGRTPWIAIAALLCVIPLITAFTLRPAVYANTERLRVRNPFRTIVLPWKAVATLRSGYSNEVVDADGKVFQLWALPVSLRGRKRAARAEARAMSRGEGKAGHTATSVHEVRHPQGDVALGELRELAGDTDSPHQGLTEARWCWSVIAPAAAGALLLIILLLV</sequence>
<dbReference type="EMBL" id="JAVRER010000002">
    <property type="protein sequence ID" value="MDT0414237.1"/>
    <property type="molecule type" value="Genomic_DNA"/>
</dbReference>
<organism evidence="4 5">
    <name type="scientific">Streptomyces evansiae</name>
    <dbReference type="NCBI Taxonomy" id="3075535"/>
    <lineage>
        <taxon>Bacteria</taxon>
        <taxon>Bacillati</taxon>
        <taxon>Actinomycetota</taxon>
        <taxon>Actinomycetes</taxon>
        <taxon>Kitasatosporales</taxon>
        <taxon>Streptomycetaceae</taxon>
        <taxon>Streptomyces</taxon>
    </lineage>
</organism>
<feature type="domain" description="Low molecular weight protein antigen 6 PH" evidence="3">
    <location>
        <begin position="86"/>
        <end position="153"/>
    </location>
</feature>
<name>A0ABD5DYW2_9ACTN</name>
<dbReference type="Pfam" id="PF10756">
    <property type="entry name" value="bPH_6"/>
    <property type="match status" value="1"/>
</dbReference>
<evidence type="ECO:0000313" key="4">
    <source>
        <dbReference type="EMBL" id="MDT0414237.1"/>
    </source>
</evidence>
<keyword evidence="2" id="KW-0812">Transmembrane</keyword>
<protein>
    <submittedName>
        <fullName evidence="4">PH domain-containing protein</fullName>
    </submittedName>
</protein>
<keyword evidence="2" id="KW-0472">Membrane</keyword>
<dbReference type="Proteomes" id="UP001183607">
    <property type="component" value="Unassembled WGS sequence"/>
</dbReference>
<feature type="transmembrane region" description="Helical" evidence="2">
    <location>
        <begin position="40"/>
        <end position="61"/>
    </location>
</feature>
<evidence type="ECO:0000259" key="3">
    <source>
        <dbReference type="Pfam" id="PF10756"/>
    </source>
</evidence>
<dbReference type="InterPro" id="IPR019692">
    <property type="entry name" value="CFP-6_PH"/>
</dbReference>
<evidence type="ECO:0000256" key="2">
    <source>
        <dbReference type="SAM" id="Phobius"/>
    </source>
</evidence>
<feature type="region of interest" description="Disordered" evidence="1">
    <location>
        <begin position="1"/>
        <end position="29"/>
    </location>
</feature>